<evidence type="ECO:0000256" key="1">
    <source>
        <dbReference type="SAM" id="MobiDB-lite"/>
    </source>
</evidence>
<dbReference type="EMBL" id="JASPKY010000577">
    <property type="protein sequence ID" value="KAK9692556.1"/>
    <property type="molecule type" value="Genomic_DNA"/>
</dbReference>
<feature type="compositionally biased region" description="Acidic residues" evidence="1">
    <location>
        <begin position="87"/>
        <end position="96"/>
    </location>
</feature>
<name>A0AAW1ISK0_POPJA</name>
<comment type="caution">
    <text evidence="3">The sequence shown here is derived from an EMBL/GenBank/DDBJ whole genome shotgun (WGS) entry which is preliminary data.</text>
</comment>
<sequence>MLEGWYCRSIANEAAAAEEEERLQEESKLRTQYKFLKGKLKHLLYENECFQQALRSAQKRLLSITRDRSFLLDRLLLYEKTDNSSTESDETDSSDEESIKIETAKKRRIDVSSTSQTNGSYLSSGKSVTAIKKKKSNPVRQTKSSHNPQSMLQLPINASNNNTGTLLDGHMTPEEVERHLQSRQSFMELERAPPTVPTEMFSNEPSLDSESNDLVELETSPSNMGEELSIDMMQE</sequence>
<dbReference type="AlphaFoldDB" id="A0AAW1ISK0"/>
<feature type="compositionally biased region" description="Polar residues" evidence="1">
    <location>
        <begin position="111"/>
        <end position="127"/>
    </location>
</feature>
<gene>
    <name evidence="3" type="ORF">QE152_g35080</name>
</gene>
<dbReference type="PANTHER" id="PTHR21812">
    <property type="entry name" value="INO80 COMPLEX SUBUNIT E"/>
    <property type="match status" value="1"/>
</dbReference>
<feature type="compositionally biased region" description="Polar residues" evidence="1">
    <location>
        <begin position="138"/>
        <end position="155"/>
    </location>
</feature>
<dbReference type="PANTHER" id="PTHR21812:SF1">
    <property type="entry name" value="INO80 COMPLEX SUBUNIT E"/>
    <property type="match status" value="1"/>
</dbReference>
<feature type="region of interest" description="Disordered" evidence="1">
    <location>
        <begin position="82"/>
        <end position="101"/>
    </location>
</feature>
<organism evidence="3 4">
    <name type="scientific">Popillia japonica</name>
    <name type="common">Japanese beetle</name>
    <dbReference type="NCBI Taxonomy" id="7064"/>
    <lineage>
        <taxon>Eukaryota</taxon>
        <taxon>Metazoa</taxon>
        <taxon>Ecdysozoa</taxon>
        <taxon>Arthropoda</taxon>
        <taxon>Hexapoda</taxon>
        <taxon>Insecta</taxon>
        <taxon>Pterygota</taxon>
        <taxon>Neoptera</taxon>
        <taxon>Endopterygota</taxon>
        <taxon>Coleoptera</taxon>
        <taxon>Polyphaga</taxon>
        <taxon>Scarabaeiformia</taxon>
        <taxon>Scarabaeidae</taxon>
        <taxon>Rutelinae</taxon>
        <taxon>Popillia</taxon>
    </lineage>
</organism>
<evidence type="ECO:0000313" key="4">
    <source>
        <dbReference type="Proteomes" id="UP001458880"/>
    </source>
</evidence>
<feature type="domain" description="INO80 complex subunit E N-terminal" evidence="2">
    <location>
        <begin position="29"/>
        <end position="75"/>
    </location>
</feature>
<dbReference type="InterPro" id="IPR056515">
    <property type="entry name" value="INO80E_N"/>
</dbReference>
<evidence type="ECO:0000259" key="2">
    <source>
        <dbReference type="Pfam" id="PF24237"/>
    </source>
</evidence>
<dbReference type="Pfam" id="PF24237">
    <property type="entry name" value="INO80E"/>
    <property type="match status" value="1"/>
</dbReference>
<keyword evidence="4" id="KW-1185">Reference proteome</keyword>
<dbReference type="GO" id="GO:0031011">
    <property type="term" value="C:Ino80 complex"/>
    <property type="evidence" value="ECO:0007669"/>
    <property type="project" value="InterPro"/>
</dbReference>
<feature type="region of interest" description="Disordered" evidence="1">
    <location>
        <begin position="192"/>
        <end position="235"/>
    </location>
</feature>
<reference evidence="3 4" key="1">
    <citation type="journal article" date="2024" name="BMC Genomics">
        <title>De novo assembly and annotation of Popillia japonica's genome with initial clues to its potential as an invasive pest.</title>
        <authorList>
            <person name="Cucini C."/>
            <person name="Boschi S."/>
            <person name="Funari R."/>
            <person name="Cardaioli E."/>
            <person name="Iannotti N."/>
            <person name="Marturano G."/>
            <person name="Paoli F."/>
            <person name="Bruttini M."/>
            <person name="Carapelli A."/>
            <person name="Frati F."/>
            <person name="Nardi F."/>
        </authorList>
    </citation>
    <scope>NUCLEOTIDE SEQUENCE [LARGE SCALE GENOMIC DNA]</scope>
    <source>
        <strain evidence="3">DMR45628</strain>
    </source>
</reference>
<dbReference type="GO" id="GO:0006338">
    <property type="term" value="P:chromatin remodeling"/>
    <property type="evidence" value="ECO:0007669"/>
    <property type="project" value="InterPro"/>
</dbReference>
<dbReference type="InterPro" id="IPR026678">
    <property type="entry name" value="INO80E"/>
</dbReference>
<dbReference type="Proteomes" id="UP001458880">
    <property type="component" value="Unassembled WGS sequence"/>
</dbReference>
<feature type="region of interest" description="Disordered" evidence="1">
    <location>
        <begin position="107"/>
        <end position="155"/>
    </location>
</feature>
<evidence type="ECO:0000313" key="3">
    <source>
        <dbReference type="EMBL" id="KAK9692556.1"/>
    </source>
</evidence>
<protein>
    <recommendedName>
        <fullName evidence="2">INO80 complex subunit E N-terminal domain-containing protein</fullName>
    </recommendedName>
</protein>
<proteinExistence type="predicted"/>
<feature type="compositionally biased region" description="Polar residues" evidence="1">
    <location>
        <begin position="200"/>
        <end position="209"/>
    </location>
</feature>
<accession>A0AAW1ISK0</accession>